<evidence type="ECO:0000313" key="1">
    <source>
        <dbReference type="EMBL" id="PIO46364.1"/>
    </source>
</evidence>
<evidence type="ECO:0008006" key="3">
    <source>
        <dbReference type="Google" id="ProtNLM"/>
    </source>
</evidence>
<accession>A0A2N9W3P6</accession>
<dbReference type="Proteomes" id="UP000232163">
    <property type="component" value="Unassembled WGS sequence"/>
</dbReference>
<dbReference type="RefSeq" id="WP_099999481.1">
    <property type="nucleotide sequence ID" value="NZ_CP017940.1"/>
</dbReference>
<dbReference type="AlphaFoldDB" id="A0A2N9W3P6"/>
<name>A0A2N9W3P6_9HYPH</name>
<dbReference type="OrthoDB" id="308644at2"/>
<protein>
    <recommendedName>
        <fullName evidence="3">Type II toxin-antitoxin system HicA family toxin</fullName>
    </recommendedName>
</protein>
<sequence length="83" mass="9841">MSKRLEQMRWNPKADWRIEDVQAVCKEFDISCERSRAGSSHYKITHAPQIEILTIPFKRPIKPVYIRKLLEFVEAVRNARDLS</sequence>
<proteinExistence type="predicted"/>
<reference evidence="1 2" key="1">
    <citation type="journal article" date="2017" name="Int J Environ Stud">
        <title>Does the Miocene-Pliocene relict legume Oxytropis triphylla form nitrogen-fixing nodules with a combination of bacterial strains?</title>
        <authorList>
            <person name="Safronova V."/>
            <person name="Belimov A."/>
            <person name="Sazanova A."/>
            <person name="Kuznetsova I."/>
            <person name="Popova J."/>
            <person name="Andronov E."/>
            <person name="Verkhozina A."/>
            <person name="Tikhonovich I."/>
        </authorList>
    </citation>
    <scope>NUCLEOTIDE SEQUENCE [LARGE SCALE GENOMIC DNA]</scope>
    <source>
        <strain evidence="1 2">Tri-38</strain>
    </source>
</reference>
<gene>
    <name evidence="1" type="ORF">B5P45_00725</name>
</gene>
<comment type="caution">
    <text evidence="1">The sequence shown here is derived from an EMBL/GenBank/DDBJ whole genome shotgun (WGS) entry which is preliminary data.</text>
</comment>
<keyword evidence="2" id="KW-1185">Reference proteome</keyword>
<dbReference type="EMBL" id="MZMT01000003">
    <property type="protein sequence ID" value="PIO46364.1"/>
    <property type="molecule type" value="Genomic_DNA"/>
</dbReference>
<organism evidence="1 2">
    <name type="scientific">Phyllobacterium zundukense</name>
    <dbReference type="NCBI Taxonomy" id="1867719"/>
    <lineage>
        <taxon>Bacteria</taxon>
        <taxon>Pseudomonadati</taxon>
        <taxon>Pseudomonadota</taxon>
        <taxon>Alphaproteobacteria</taxon>
        <taxon>Hyphomicrobiales</taxon>
        <taxon>Phyllobacteriaceae</taxon>
        <taxon>Phyllobacterium</taxon>
    </lineage>
</organism>
<evidence type="ECO:0000313" key="2">
    <source>
        <dbReference type="Proteomes" id="UP000232163"/>
    </source>
</evidence>